<protein>
    <submittedName>
        <fullName evidence="1">Uncharacterized protein</fullName>
    </submittedName>
</protein>
<gene>
    <name evidence="1" type="ORF">HMPREF9141_1508</name>
</gene>
<comment type="caution">
    <text evidence="1">The sequence shown here is derived from an EMBL/GenBank/DDBJ whole genome shotgun (WGS) entry which is preliminary data.</text>
</comment>
<name>F0F7E1_9BACT</name>
<dbReference type="HOGENOM" id="CLU_2603089_0_0_10"/>
<keyword evidence="2" id="KW-1185">Reference proteome</keyword>
<dbReference type="Proteomes" id="UP000005697">
    <property type="component" value="Unassembled WGS sequence"/>
</dbReference>
<evidence type="ECO:0000313" key="2">
    <source>
        <dbReference type="Proteomes" id="UP000005697"/>
    </source>
</evidence>
<dbReference type="EMBL" id="AEWX01000021">
    <property type="protein sequence ID" value="EGC20023.1"/>
    <property type="molecule type" value="Genomic_DNA"/>
</dbReference>
<proteinExistence type="predicted"/>
<accession>F0F7E1</accession>
<dbReference type="STRING" id="888743.HMPREF9141_1508"/>
<dbReference type="AlphaFoldDB" id="F0F7E1"/>
<reference evidence="1 2" key="1">
    <citation type="submission" date="2011-01" db="EMBL/GenBank/DDBJ databases">
        <authorList>
            <person name="Muzny D."/>
            <person name="Qin X."/>
            <person name="Deng J."/>
            <person name="Jiang H."/>
            <person name="Liu Y."/>
            <person name="Qu J."/>
            <person name="Song X.-Z."/>
            <person name="Zhang L."/>
            <person name="Thornton R."/>
            <person name="Coyle M."/>
            <person name="Francisco L."/>
            <person name="Jackson L."/>
            <person name="Javaid M."/>
            <person name="Korchina V."/>
            <person name="Kovar C."/>
            <person name="Mata R."/>
            <person name="Mathew T."/>
            <person name="Ngo R."/>
            <person name="Nguyen L."/>
            <person name="Nguyen N."/>
            <person name="Okwuonu G."/>
            <person name="Ongeri F."/>
            <person name="Pham C."/>
            <person name="Simmons D."/>
            <person name="Wilczek-Boney K."/>
            <person name="Hale W."/>
            <person name="Jakkamsetti A."/>
            <person name="Pham P."/>
            <person name="Ruth R."/>
            <person name="San Lucas F."/>
            <person name="Warren J."/>
            <person name="Zhang J."/>
            <person name="Zhao Z."/>
            <person name="Zhou C."/>
            <person name="Zhu D."/>
            <person name="Lee S."/>
            <person name="Bess C."/>
            <person name="Blankenburg K."/>
            <person name="Forbes L."/>
            <person name="Fu Q."/>
            <person name="Gubbala S."/>
            <person name="Hirani K."/>
            <person name="Jayaseelan J.C."/>
            <person name="Lara F."/>
            <person name="Munidasa M."/>
            <person name="Palculict T."/>
            <person name="Patil S."/>
            <person name="Pu L.-L."/>
            <person name="Saada N."/>
            <person name="Tang L."/>
            <person name="Weissenberger G."/>
            <person name="Zhu Y."/>
            <person name="Hemphill L."/>
            <person name="Shang Y."/>
            <person name="Youmans B."/>
            <person name="Ayvaz T."/>
            <person name="Ross M."/>
            <person name="Santibanez J."/>
            <person name="Aqrawi P."/>
            <person name="Gross S."/>
            <person name="Joshi V."/>
            <person name="Fowler G."/>
            <person name="Nazareth L."/>
            <person name="Reid J."/>
            <person name="Worley K."/>
            <person name="Petrosino J."/>
            <person name="Highlander S."/>
            <person name="Gibbs R."/>
        </authorList>
    </citation>
    <scope>NUCLEOTIDE SEQUENCE [LARGE SCALE GENOMIC DNA]</scope>
    <source>
        <strain evidence="1 2">DSM 16608</strain>
    </source>
</reference>
<evidence type="ECO:0000313" key="1">
    <source>
        <dbReference type="EMBL" id="EGC20023.1"/>
    </source>
</evidence>
<sequence length="79" mass="9119">MKNEGLLKAPHSSERVQSYDYFRHTPNVLRLFYGSSVKCVDAFRIALTEEPKLITKQKHSQDRQLSILLSSSDTRAFSF</sequence>
<organism evidence="1 2">
    <name type="scientific">Prevotella multiformis DSM 16608</name>
    <dbReference type="NCBI Taxonomy" id="888743"/>
    <lineage>
        <taxon>Bacteria</taxon>
        <taxon>Pseudomonadati</taxon>
        <taxon>Bacteroidota</taxon>
        <taxon>Bacteroidia</taxon>
        <taxon>Bacteroidales</taxon>
        <taxon>Prevotellaceae</taxon>
        <taxon>Prevotella</taxon>
    </lineage>
</organism>